<dbReference type="Proteomes" id="UP001516061">
    <property type="component" value="Unassembled WGS sequence"/>
</dbReference>
<evidence type="ECO:0000259" key="1">
    <source>
        <dbReference type="Pfam" id="PF09361"/>
    </source>
</evidence>
<feature type="domain" description="Phasin" evidence="1">
    <location>
        <begin position="5"/>
        <end position="103"/>
    </location>
</feature>
<dbReference type="EMBL" id="JABSNM010000006">
    <property type="protein sequence ID" value="NRT56097.1"/>
    <property type="molecule type" value="Genomic_DNA"/>
</dbReference>
<comment type="caution">
    <text evidence="2">The sequence shown here is derived from an EMBL/GenBank/DDBJ whole genome shotgun (WGS) entry which is preliminary data.</text>
</comment>
<reference evidence="2 3" key="1">
    <citation type="submission" date="2020-05" db="EMBL/GenBank/DDBJ databases">
        <title>Genomic Encyclopedia of Type Strains, Phase IV (KMG-V): Genome sequencing to study the core and pangenomes of soil and plant-associated prokaryotes.</title>
        <authorList>
            <person name="Whitman W."/>
        </authorList>
    </citation>
    <scope>NUCLEOTIDE SEQUENCE [LARGE SCALE GENOMIC DNA]</scope>
    <source>
        <strain evidence="2 3">C29</strain>
    </source>
</reference>
<accession>A0ABX2G3U4</accession>
<evidence type="ECO:0000313" key="3">
    <source>
        <dbReference type="Proteomes" id="UP001516061"/>
    </source>
</evidence>
<gene>
    <name evidence="2" type="ORF">HNQ01_001832</name>
</gene>
<dbReference type="Pfam" id="PF09361">
    <property type="entry name" value="Phasin_2"/>
    <property type="match status" value="1"/>
</dbReference>
<keyword evidence="3" id="KW-1185">Reference proteome</keyword>
<evidence type="ECO:0000313" key="2">
    <source>
        <dbReference type="EMBL" id="NRT56097.1"/>
    </source>
</evidence>
<sequence>MLTPEQLVAANKAGLDALVELTRKSFEGIEKLVELNLRMVRVTLGDGAVQARALMTASDAASLASAQAGLVQPAAEKAGAYSRELCEIAVSTQREVNRLVEAQLAAAQQRILAMVDTAVKNAPADPADSAEVVRTAVTAASSAMEIVQKAAREAVDHTGAQVEAIMSPQHDERPARRRAAAA</sequence>
<organism evidence="2 3">
    <name type="scientific">Sphaerotilus uruguayifluvii</name>
    <dbReference type="NCBI Taxonomy" id="2735897"/>
    <lineage>
        <taxon>Bacteria</taxon>
        <taxon>Pseudomonadati</taxon>
        <taxon>Pseudomonadota</taxon>
        <taxon>Betaproteobacteria</taxon>
        <taxon>Burkholderiales</taxon>
        <taxon>Sphaerotilaceae</taxon>
        <taxon>Sphaerotilus</taxon>
    </lineage>
</organism>
<dbReference type="InterPro" id="IPR018968">
    <property type="entry name" value="Phasin"/>
</dbReference>
<dbReference type="RefSeq" id="WP_173805064.1">
    <property type="nucleotide sequence ID" value="NZ_JABSNM010000006.1"/>
</dbReference>
<name>A0ABX2G3U4_9BURK</name>
<dbReference type="NCBIfam" id="TIGR01841">
    <property type="entry name" value="phasin"/>
    <property type="match status" value="1"/>
</dbReference>
<dbReference type="InterPro" id="IPR010127">
    <property type="entry name" value="Phasin_subfam-1"/>
</dbReference>
<protein>
    <submittedName>
        <fullName evidence="2">Phasin family protein</fullName>
    </submittedName>
</protein>
<proteinExistence type="predicted"/>